<dbReference type="Ensembl" id="ENSPSTT00000012303.1">
    <property type="protein sequence ID" value="ENSPSTP00000011726.1"/>
    <property type="gene ID" value="ENSPSTG00000008250.1"/>
</dbReference>
<dbReference type="PANTHER" id="PTHR31854:SF2">
    <property type="entry name" value="TUBULIN POLYGLUTAMYLASE COMPLEX SUBUNIT 2"/>
    <property type="match status" value="1"/>
</dbReference>
<reference evidence="1" key="1">
    <citation type="submission" date="2025-08" db="UniProtKB">
        <authorList>
            <consortium name="Ensembl"/>
        </authorList>
    </citation>
    <scope>IDENTIFICATION</scope>
</reference>
<keyword evidence="2" id="KW-1185">Reference proteome</keyword>
<dbReference type="InterPro" id="IPR037883">
    <property type="entry name" value="Knr4/Smi1-like_sf"/>
</dbReference>
<dbReference type="InterPro" id="IPR039231">
    <property type="entry name" value="TPGS2"/>
</dbReference>
<dbReference type="AlphaFoldDB" id="A0A8C9F8A9"/>
<dbReference type="PANTHER" id="PTHR31854">
    <property type="entry name" value="TUBULIN POLYGLUTAMYLASE COMPLEX SUBUNIT 2"/>
    <property type="match status" value="1"/>
</dbReference>
<name>A0A8C9F8A9_PAVCR</name>
<sequence length="152" mass="16671">KPSSGDKNQTKALWCLSFLSSALCIFYQRAITICVTALGANTFTAEPVLKALHSDHFYSTALCAGLAIPTTRKTSPGVSDVTLVEKEPADRHAIVSWEQKNACILPEDLKNFYLMTDGFQMTWSVKIDGKSMCLSQLIPLYLADNSSFAESL</sequence>
<accession>A0A8C9F8A9</accession>
<protein>
    <recommendedName>
        <fullName evidence="3">TPGS2</fullName>
    </recommendedName>
</protein>
<organism evidence="1 2">
    <name type="scientific">Pavo cristatus</name>
    <name type="common">Indian peafowl</name>
    <name type="synonym">Blue peafowl</name>
    <dbReference type="NCBI Taxonomy" id="9049"/>
    <lineage>
        <taxon>Eukaryota</taxon>
        <taxon>Metazoa</taxon>
        <taxon>Chordata</taxon>
        <taxon>Craniata</taxon>
        <taxon>Vertebrata</taxon>
        <taxon>Euteleostomi</taxon>
        <taxon>Archelosauria</taxon>
        <taxon>Archosauria</taxon>
        <taxon>Dinosauria</taxon>
        <taxon>Saurischia</taxon>
        <taxon>Theropoda</taxon>
        <taxon>Coelurosauria</taxon>
        <taxon>Aves</taxon>
        <taxon>Neognathae</taxon>
        <taxon>Galloanserae</taxon>
        <taxon>Galliformes</taxon>
        <taxon>Phasianidae</taxon>
        <taxon>Phasianinae</taxon>
        <taxon>Pavo</taxon>
    </lineage>
</organism>
<reference evidence="1" key="2">
    <citation type="submission" date="2025-09" db="UniProtKB">
        <authorList>
            <consortium name="Ensembl"/>
        </authorList>
    </citation>
    <scope>IDENTIFICATION</scope>
</reference>
<dbReference type="Proteomes" id="UP000694428">
    <property type="component" value="Unplaced"/>
</dbReference>
<evidence type="ECO:0000313" key="2">
    <source>
        <dbReference type="Proteomes" id="UP000694428"/>
    </source>
</evidence>
<evidence type="ECO:0000313" key="1">
    <source>
        <dbReference type="Ensembl" id="ENSPSTP00000011726.1"/>
    </source>
</evidence>
<dbReference type="SUPFAM" id="SSF160631">
    <property type="entry name" value="SMI1/KNR4-like"/>
    <property type="match status" value="1"/>
</dbReference>
<evidence type="ECO:0008006" key="3">
    <source>
        <dbReference type="Google" id="ProtNLM"/>
    </source>
</evidence>
<proteinExistence type="predicted"/>